<evidence type="ECO:0008006" key="4">
    <source>
        <dbReference type="Google" id="ProtNLM"/>
    </source>
</evidence>
<sequence>MKKNKTLSIIVILLSIIVIILGLTCLVSQNFSTMPIVLGLLALINIINGVKFIKDGNKTLGWAAAVTGVVILLIVISQLVF</sequence>
<accession>A0ABQ5N6F0</accession>
<feature type="transmembrane region" description="Helical" evidence="1">
    <location>
        <begin position="60"/>
        <end position="80"/>
    </location>
</feature>
<dbReference type="Proteomes" id="UP001208567">
    <property type="component" value="Unassembled WGS sequence"/>
</dbReference>
<reference evidence="2 3" key="1">
    <citation type="journal article" date="2024" name="Int. J. Syst. Evol. Microbiol.">
        <title>Clostridium omnivorum sp. nov., isolated from anoxic soil under the treatment of reductive soil disinfestation.</title>
        <authorList>
            <person name="Ueki A."/>
            <person name="Tonouchi A."/>
            <person name="Kaku N."/>
            <person name="Honma S."/>
            <person name="Ueki K."/>
        </authorList>
    </citation>
    <scope>NUCLEOTIDE SEQUENCE [LARGE SCALE GENOMIC DNA]</scope>
    <source>
        <strain evidence="2 3">E14</strain>
    </source>
</reference>
<keyword evidence="1" id="KW-0472">Membrane</keyword>
<gene>
    <name evidence="2" type="ORF">bsdE14_21160</name>
</gene>
<name>A0ABQ5N6F0_9CLOT</name>
<feature type="transmembrane region" description="Helical" evidence="1">
    <location>
        <begin position="7"/>
        <end position="29"/>
    </location>
</feature>
<proteinExistence type="predicted"/>
<evidence type="ECO:0000313" key="2">
    <source>
        <dbReference type="EMBL" id="GLC30706.1"/>
    </source>
</evidence>
<evidence type="ECO:0000256" key="1">
    <source>
        <dbReference type="SAM" id="Phobius"/>
    </source>
</evidence>
<feature type="transmembrane region" description="Helical" evidence="1">
    <location>
        <begin position="35"/>
        <end position="53"/>
    </location>
</feature>
<keyword evidence="1" id="KW-0812">Transmembrane</keyword>
<keyword evidence="1" id="KW-1133">Transmembrane helix</keyword>
<protein>
    <recommendedName>
        <fullName evidence="4">DUF3953 domain-containing protein</fullName>
    </recommendedName>
</protein>
<dbReference type="RefSeq" id="WP_264849985.1">
    <property type="nucleotide sequence ID" value="NZ_BRXR01000001.1"/>
</dbReference>
<keyword evidence="3" id="KW-1185">Reference proteome</keyword>
<organism evidence="2 3">
    <name type="scientific">Clostridium omnivorum</name>
    <dbReference type="NCBI Taxonomy" id="1604902"/>
    <lineage>
        <taxon>Bacteria</taxon>
        <taxon>Bacillati</taxon>
        <taxon>Bacillota</taxon>
        <taxon>Clostridia</taxon>
        <taxon>Eubacteriales</taxon>
        <taxon>Clostridiaceae</taxon>
        <taxon>Clostridium</taxon>
    </lineage>
</organism>
<evidence type="ECO:0000313" key="3">
    <source>
        <dbReference type="Proteomes" id="UP001208567"/>
    </source>
</evidence>
<comment type="caution">
    <text evidence="2">The sequence shown here is derived from an EMBL/GenBank/DDBJ whole genome shotgun (WGS) entry which is preliminary data.</text>
</comment>
<dbReference type="EMBL" id="BRXR01000001">
    <property type="protein sequence ID" value="GLC30706.1"/>
    <property type="molecule type" value="Genomic_DNA"/>
</dbReference>